<evidence type="ECO:0000256" key="13">
    <source>
        <dbReference type="ARBA" id="ARBA00048173"/>
    </source>
</evidence>
<dbReference type="GO" id="GO:0004519">
    <property type="term" value="F:endonuclease activity"/>
    <property type="evidence" value="ECO:0007669"/>
    <property type="project" value="UniProtKB-KW"/>
</dbReference>
<keyword evidence="6" id="KW-0378">Hydrolase</keyword>
<name>I2FW21_USTHO</name>
<dbReference type="GO" id="GO:0015074">
    <property type="term" value="P:DNA integration"/>
    <property type="evidence" value="ECO:0007669"/>
    <property type="project" value="UniProtKB-KW"/>
</dbReference>
<dbReference type="EMBL" id="CAGI01000161">
    <property type="protein sequence ID" value="CCF51114.1"/>
    <property type="molecule type" value="Genomic_DNA"/>
</dbReference>
<feature type="region of interest" description="Disordered" evidence="15">
    <location>
        <begin position="299"/>
        <end position="334"/>
    </location>
</feature>
<evidence type="ECO:0000256" key="11">
    <source>
        <dbReference type="ARBA" id="ARBA00022932"/>
    </source>
</evidence>
<keyword evidence="11" id="KW-0808">Transferase</keyword>
<evidence type="ECO:0000256" key="10">
    <source>
        <dbReference type="ARBA" id="ARBA00022918"/>
    </source>
</evidence>
<dbReference type="STRING" id="1128400.I2FW21"/>
<evidence type="ECO:0000256" key="9">
    <source>
        <dbReference type="ARBA" id="ARBA00022908"/>
    </source>
</evidence>
<dbReference type="InterPro" id="IPR057670">
    <property type="entry name" value="SH3_retrovirus"/>
</dbReference>
<dbReference type="GO" id="GO:0006310">
    <property type="term" value="P:DNA recombination"/>
    <property type="evidence" value="ECO:0007669"/>
    <property type="project" value="UniProtKB-KW"/>
</dbReference>
<evidence type="ECO:0000256" key="4">
    <source>
        <dbReference type="ARBA" id="ARBA00022723"/>
    </source>
</evidence>
<evidence type="ECO:0000256" key="5">
    <source>
        <dbReference type="ARBA" id="ARBA00022759"/>
    </source>
</evidence>
<evidence type="ECO:0000256" key="3">
    <source>
        <dbReference type="ARBA" id="ARBA00022722"/>
    </source>
</evidence>
<evidence type="ECO:0000256" key="15">
    <source>
        <dbReference type="SAM" id="MobiDB-lite"/>
    </source>
</evidence>
<dbReference type="AlphaFoldDB" id="I2FW21"/>
<proteinExistence type="predicted"/>
<keyword evidence="18" id="KW-1185">Reference proteome</keyword>
<keyword evidence="8" id="KW-0694">RNA-binding</keyword>
<evidence type="ECO:0000256" key="14">
    <source>
        <dbReference type="ARBA" id="ARBA00049244"/>
    </source>
</evidence>
<dbReference type="Proteomes" id="UP000006174">
    <property type="component" value="Unassembled WGS sequence"/>
</dbReference>
<protein>
    <recommendedName>
        <fullName evidence="16">Integrase catalytic domain-containing protein</fullName>
    </recommendedName>
</protein>
<reference evidence="17 18" key="1">
    <citation type="journal article" date="2012" name="Plant Cell">
        <title>Genome comparison of barley and maize smut fungi reveals targeted loss of RNA silencing components and species-specific presence of transposable elements.</title>
        <authorList>
            <person name="Laurie J.D."/>
            <person name="Ali S."/>
            <person name="Linning R."/>
            <person name="Mannhaupt G."/>
            <person name="Wong P."/>
            <person name="Gueldener U."/>
            <person name="Muensterkoetter M."/>
            <person name="Moore R."/>
            <person name="Kahmann R."/>
            <person name="Bakkeren G."/>
            <person name="Schirawski J."/>
        </authorList>
    </citation>
    <scope>NUCLEOTIDE SEQUENCE [LARGE SCALE GENOMIC DNA]</scope>
    <source>
        <strain evidence="18">Uh4875-4</strain>
    </source>
</reference>
<keyword evidence="10" id="KW-0695">RNA-directed DNA polymerase</keyword>
<evidence type="ECO:0000256" key="8">
    <source>
        <dbReference type="ARBA" id="ARBA00022884"/>
    </source>
</evidence>
<evidence type="ECO:0000256" key="2">
    <source>
        <dbReference type="ARBA" id="ARBA00022695"/>
    </source>
</evidence>
<dbReference type="InterPro" id="IPR001584">
    <property type="entry name" value="Integrase_cat-core"/>
</dbReference>
<dbReference type="PROSITE" id="PS50994">
    <property type="entry name" value="INTEGRASE"/>
    <property type="match status" value="1"/>
</dbReference>
<sequence length="357" mass="40574">MAQPSSATSTLEQDTMNFLNTSMKCCHLGWNKVRVIEKLYHVKLPSDECQDCIVGKSTKTRMSKSSGACAKHPLELVHIDLTTHLSTKTEFTCLLVTVDDASSFTYVKPLQAKSDALQVLKEWIHYTEIQMGHKLKTLCSDNGGEWISVVAAGWQNEAGFQWQKTSAYTKATVFTKNIMPNINNWVPYHVFYNRDLRKPFSLLQTFGCLAWVNVLKAKCKKLDELAIPAIFISYDEEHKGWKLLAPSHNPLVFWSNSACFLQGMSWNNCMDMTPIQDMDTLHYKDTDNIKDLGYDEVDEHNEESQQPINDIYQPPPEPDMIFEDKTPIPDPTETIFEYPVEGINNASESNLSDTPSD</sequence>
<keyword evidence="3" id="KW-0540">Nuclease</keyword>
<dbReference type="GO" id="GO:0005634">
    <property type="term" value="C:nucleus"/>
    <property type="evidence" value="ECO:0007669"/>
    <property type="project" value="UniProtKB-ARBA"/>
</dbReference>
<dbReference type="SUPFAM" id="SSF53098">
    <property type="entry name" value="Ribonuclease H-like"/>
    <property type="match status" value="1"/>
</dbReference>
<keyword evidence="9" id="KW-0229">DNA integration</keyword>
<dbReference type="GO" id="GO:0003964">
    <property type="term" value="F:RNA-directed DNA polymerase activity"/>
    <property type="evidence" value="ECO:0007669"/>
    <property type="project" value="UniProtKB-KW"/>
</dbReference>
<dbReference type="GO" id="GO:0016787">
    <property type="term" value="F:hydrolase activity"/>
    <property type="evidence" value="ECO:0007669"/>
    <property type="project" value="UniProtKB-KW"/>
</dbReference>
<keyword evidence="4" id="KW-0479">Metal-binding</keyword>
<gene>
    <name evidence="17" type="ORF">UHOR_14786</name>
</gene>
<keyword evidence="5" id="KW-0255">Endonuclease</keyword>
<dbReference type="eggNOG" id="KOG0017">
    <property type="taxonomic scope" value="Eukaryota"/>
</dbReference>
<dbReference type="GO" id="GO:0046872">
    <property type="term" value="F:metal ion binding"/>
    <property type="evidence" value="ECO:0007669"/>
    <property type="project" value="UniProtKB-KW"/>
</dbReference>
<keyword evidence="1" id="KW-0815">Transposition</keyword>
<evidence type="ECO:0000256" key="1">
    <source>
        <dbReference type="ARBA" id="ARBA00022578"/>
    </source>
</evidence>
<comment type="catalytic activity">
    <reaction evidence="14">
        <text>DNA(n) + a 2'-deoxyribonucleoside 5'-triphosphate = DNA(n+1) + diphosphate</text>
        <dbReference type="Rhea" id="RHEA:22508"/>
        <dbReference type="Rhea" id="RHEA-COMP:17339"/>
        <dbReference type="Rhea" id="RHEA-COMP:17340"/>
        <dbReference type="ChEBI" id="CHEBI:33019"/>
        <dbReference type="ChEBI" id="CHEBI:61560"/>
        <dbReference type="ChEBI" id="CHEBI:173112"/>
        <dbReference type="EC" id="2.7.7.7"/>
    </reaction>
</comment>
<evidence type="ECO:0000259" key="16">
    <source>
        <dbReference type="PROSITE" id="PS50994"/>
    </source>
</evidence>
<dbReference type="Pfam" id="PF25597">
    <property type="entry name" value="SH3_retrovirus"/>
    <property type="match status" value="1"/>
</dbReference>
<keyword evidence="7" id="KW-0460">Magnesium</keyword>
<dbReference type="Gene3D" id="3.30.420.10">
    <property type="entry name" value="Ribonuclease H-like superfamily/Ribonuclease H"/>
    <property type="match status" value="1"/>
</dbReference>
<dbReference type="InterPro" id="IPR039537">
    <property type="entry name" value="Retrotran_Ty1/copia-like"/>
</dbReference>
<evidence type="ECO:0000313" key="17">
    <source>
        <dbReference type="EMBL" id="CCF51114.1"/>
    </source>
</evidence>
<dbReference type="InterPro" id="IPR036397">
    <property type="entry name" value="RNaseH_sf"/>
</dbReference>
<feature type="domain" description="Integrase catalytic" evidence="16">
    <location>
        <begin position="69"/>
        <end position="161"/>
    </location>
</feature>
<dbReference type="Pfam" id="PF00665">
    <property type="entry name" value="rve"/>
    <property type="match status" value="1"/>
</dbReference>
<evidence type="ECO:0000256" key="7">
    <source>
        <dbReference type="ARBA" id="ARBA00022842"/>
    </source>
</evidence>
<dbReference type="GO" id="GO:0003723">
    <property type="term" value="F:RNA binding"/>
    <property type="evidence" value="ECO:0007669"/>
    <property type="project" value="UniProtKB-KW"/>
</dbReference>
<dbReference type="GO" id="GO:0003887">
    <property type="term" value="F:DNA-directed DNA polymerase activity"/>
    <property type="evidence" value="ECO:0007669"/>
    <property type="project" value="UniProtKB-KW"/>
</dbReference>
<keyword evidence="2" id="KW-0548">Nucleotidyltransferase</keyword>
<dbReference type="InterPro" id="IPR012337">
    <property type="entry name" value="RNaseH-like_sf"/>
</dbReference>
<comment type="caution">
    <text evidence="17">The sequence shown here is derived from an EMBL/GenBank/DDBJ whole genome shotgun (WGS) entry which is preliminary data.</text>
</comment>
<evidence type="ECO:0000313" key="18">
    <source>
        <dbReference type="Proteomes" id="UP000006174"/>
    </source>
</evidence>
<dbReference type="PANTHER" id="PTHR42648:SF11">
    <property type="entry name" value="TRANSPOSON TY4-P GAG-POL POLYPROTEIN"/>
    <property type="match status" value="1"/>
</dbReference>
<evidence type="ECO:0000256" key="6">
    <source>
        <dbReference type="ARBA" id="ARBA00022801"/>
    </source>
</evidence>
<accession>I2FW21</accession>
<keyword evidence="11" id="KW-0239">DNA-directed DNA polymerase</keyword>
<dbReference type="GO" id="GO:0032196">
    <property type="term" value="P:transposition"/>
    <property type="evidence" value="ECO:0007669"/>
    <property type="project" value="UniProtKB-KW"/>
</dbReference>
<organism evidence="17 18">
    <name type="scientific">Ustilago hordei</name>
    <name type="common">Barley covered smut fungus</name>
    <dbReference type="NCBI Taxonomy" id="120017"/>
    <lineage>
        <taxon>Eukaryota</taxon>
        <taxon>Fungi</taxon>
        <taxon>Dikarya</taxon>
        <taxon>Basidiomycota</taxon>
        <taxon>Ustilaginomycotina</taxon>
        <taxon>Ustilaginomycetes</taxon>
        <taxon>Ustilaginales</taxon>
        <taxon>Ustilaginaceae</taxon>
        <taxon>Ustilago</taxon>
    </lineage>
</organism>
<evidence type="ECO:0000256" key="12">
    <source>
        <dbReference type="ARBA" id="ARBA00023172"/>
    </source>
</evidence>
<dbReference type="HOGENOM" id="CLU_776581_0_0_1"/>
<keyword evidence="12" id="KW-0233">DNA recombination</keyword>
<comment type="catalytic activity">
    <reaction evidence="13">
        <text>DNA(n) + a 2'-deoxyribonucleoside 5'-triphosphate = DNA(n+1) + diphosphate</text>
        <dbReference type="Rhea" id="RHEA:22508"/>
        <dbReference type="Rhea" id="RHEA-COMP:17339"/>
        <dbReference type="Rhea" id="RHEA-COMP:17340"/>
        <dbReference type="ChEBI" id="CHEBI:33019"/>
        <dbReference type="ChEBI" id="CHEBI:61560"/>
        <dbReference type="ChEBI" id="CHEBI:173112"/>
        <dbReference type="EC" id="2.7.7.49"/>
    </reaction>
</comment>
<dbReference type="PANTHER" id="PTHR42648">
    <property type="entry name" value="TRANSPOSASE, PUTATIVE-RELATED"/>
    <property type="match status" value="1"/>
</dbReference>